<dbReference type="AlphaFoldDB" id="A0A9P8PX20"/>
<comment type="caution">
    <text evidence="1">The sequence shown here is derived from an EMBL/GenBank/DDBJ whole genome shotgun (WGS) entry which is preliminary data.</text>
</comment>
<evidence type="ECO:0000313" key="1">
    <source>
        <dbReference type="EMBL" id="KAH3680072.1"/>
    </source>
</evidence>
<dbReference type="Proteomes" id="UP000774326">
    <property type="component" value="Unassembled WGS sequence"/>
</dbReference>
<gene>
    <name evidence="1" type="ORF">WICPIJ_008409</name>
</gene>
<reference evidence="1" key="1">
    <citation type="journal article" date="2021" name="Open Biol.">
        <title>Shared evolutionary footprints suggest mitochondrial oxidative damage underlies multiple complex I losses in fungi.</title>
        <authorList>
            <person name="Schikora-Tamarit M.A."/>
            <person name="Marcet-Houben M."/>
            <person name="Nosek J."/>
            <person name="Gabaldon T."/>
        </authorList>
    </citation>
    <scope>NUCLEOTIDE SEQUENCE</scope>
    <source>
        <strain evidence="1">CBS2887</strain>
    </source>
</reference>
<protein>
    <submittedName>
        <fullName evidence="1">Uncharacterized protein</fullName>
    </submittedName>
</protein>
<proteinExistence type="predicted"/>
<evidence type="ECO:0000313" key="2">
    <source>
        <dbReference type="Proteomes" id="UP000774326"/>
    </source>
</evidence>
<name>A0A9P8PX20_WICPI</name>
<sequence length="757" mass="87529">MNLLSPQDSGSISPFAFLPNEIWLIIIGMSQTADCTLKISLIKPELFKIVAHKNPKFNNTQTLKLEDAAHYLDNYKVLLYQDFPQTRGYNIIHLFNDLGTPLETKKLGLCTGVSSVVSNDKFQIWERRFSPLMNDLSRHQGGISINASNRIKVRSHIFVFTDLCKATWRVNMNTEWFSNNFHDKLFQFNHSKLLELVISKSTVDDPQNEALVSSDYGYPFLNSEVFPRLKTLIIFNSSKTPLRLNHFHFEHLDLLTIQTFEFETLRDVNLPNLRELRLVHRMPGDSIPYKTSENLGNNVLNKLRSNISHTAEDLQINRPFHVPKLQKLSVDINSVFQFLDSSTYFMHIRDVIISTKVLESFSFSISPFTNYQDKNLDAILSFLYVDLIGNVLQKIKGPNNIHTLQFGVCNGPGTIPVSTISESSGGHFNSFEQLKTLVVPCSSLAKPVTLSLPRLNLLSLNYSHESSSVFEFEDLGLLKELNITVFPVNPTAEQLWRTEKEEETSRSKDYTFLKFLNSLRFKSPNLEELSLRYNYCPSELYGDSDDELFPPWAFDMFASKWNWLDQKEQLFLNVKTLNLHVSFQEFINFFKFSKTQLIVPNLERLWMDVTEGEWTYETMETFIKQLNGEFGEEPSLKFQLQSPELSFISIRLGFSVLRYEIVDRMHHLENDLEVESIKCLIEKQIFEKTRLLRFDNYPKLESVRLRDDSSLVFQKYEFAKKNFEDIIVYFNNTEIKGGSNVSFIGGGGLDIEVKAVE</sequence>
<dbReference type="EMBL" id="JAEUBG010004786">
    <property type="protein sequence ID" value="KAH3680072.1"/>
    <property type="molecule type" value="Genomic_DNA"/>
</dbReference>
<accession>A0A9P8PX20</accession>
<reference evidence="1" key="2">
    <citation type="submission" date="2021-01" db="EMBL/GenBank/DDBJ databases">
        <authorList>
            <person name="Schikora-Tamarit M.A."/>
        </authorList>
    </citation>
    <scope>NUCLEOTIDE SEQUENCE</scope>
    <source>
        <strain evidence="1">CBS2887</strain>
    </source>
</reference>
<organism evidence="1 2">
    <name type="scientific">Wickerhamomyces pijperi</name>
    <name type="common">Yeast</name>
    <name type="synonym">Pichia pijperi</name>
    <dbReference type="NCBI Taxonomy" id="599730"/>
    <lineage>
        <taxon>Eukaryota</taxon>
        <taxon>Fungi</taxon>
        <taxon>Dikarya</taxon>
        <taxon>Ascomycota</taxon>
        <taxon>Saccharomycotina</taxon>
        <taxon>Saccharomycetes</taxon>
        <taxon>Phaffomycetales</taxon>
        <taxon>Wickerhamomycetaceae</taxon>
        <taxon>Wickerhamomyces</taxon>
    </lineage>
</organism>
<keyword evidence="2" id="KW-1185">Reference proteome</keyword>